<evidence type="ECO:0000256" key="11">
    <source>
        <dbReference type="SAM" id="MobiDB-lite"/>
    </source>
</evidence>
<feature type="domain" description="Alpha-glucan water dikinase phosphohistidine-like" evidence="13">
    <location>
        <begin position="1168"/>
        <end position="1270"/>
    </location>
</feature>
<comment type="similarity">
    <text evidence="2">Belongs to the PEP-utilizing enzyme family.</text>
</comment>
<dbReference type="SUPFAM" id="SSF56059">
    <property type="entry name" value="Glutathione synthetase ATP-binding domain-like"/>
    <property type="match status" value="1"/>
</dbReference>
<dbReference type="InterPro" id="IPR013815">
    <property type="entry name" value="ATP_grasp_subdomain_1"/>
</dbReference>
<dbReference type="Proteomes" id="UP001445335">
    <property type="component" value="Unassembled WGS sequence"/>
</dbReference>
<dbReference type="PANTHER" id="PTHR46999:SF1">
    <property type="entry name" value="ALPHA-GLUCAN WATER DIKINASE 1, CHLOROPLASTIC"/>
    <property type="match status" value="1"/>
</dbReference>
<comment type="subunit">
    <text evidence="3">Homodimer.</text>
</comment>
<reference evidence="14 15" key="1">
    <citation type="journal article" date="2024" name="Nat. Commun.">
        <title>Phylogenomics reveals the evolutionary origins of lichenization in chlorophyte algae.</title>
        <authorList>
            <person name="Puginier C."/>
            <person name="Libourel C."/>
            <person name="Otte J."/>
            <person name="Skaloud P."/>
            <person name="Haon M."/>
            <person name="Grisel S."/>
            <person name="Petersen M."/>
            <person name="Berrin J.G."/>
            <person name="Delaux P.M."/>
            <person name="Dal Grande F."/>
            <person name="Keller J."/>
        </authorList>
    </citation>
    <scope>NUCLEOTIDE SEQUENCE [LARGE SCALE GENOMIC DNA]</scope>
    <source>
        <strain evidence="14 15">SAG 245.80</strain>
    </source>
</reference>
<evidence type="ECO:0000256" key="10">
    <source>
        <dbReference type="ARBA" id="ARBA00023277"/>
    </source>
</evidence>
<evidence type="ECO:0000256" key="9">
    <source>
        <dbReference type="ARBA" id="ARBA00022842"/>
    </source>
</evidence>
<dbReference type="InterPro" id="IPR054481">
    <property type="entry name" value="GWD1_pHisD"/>
</dbReference>
<evidence type="ECO:0000256" key="6">
    <source>
        <dbReference type="ARBA" id="ARBA00022741"/>
    </source>
</evidence>
<proteinExistence type="inferred from homology"/>
<dbReference type="GO" id="GO:0046872">
    <property type="term" value="F:metal ion binding"/>
    <property type="evidence" value="ECO:0007669"/>
    <property type="project" value="UniProtKB-KW"/>
</dbReference>
<comment type="cofactor">
    <cofactor evidence="1">
        <name>Mg(2+)</name>
        <dbReference type="ChEBI" id="CHEBI:18420"/>
    </cofactor>
</comment>
<keyword evidence="9" id="KW-0460">Magnesium</keyword>
<keyword evidence="6" id="KW-0547">Nucleotide-binding</keyword>
<keyword evidence="15" id="KW-1185">Reference proteome</keyword>
<dbReference type="PANTHER" id="PTHR46999">
    <property type="entry name" value="ALPHA-GLUCAN WATER DIKINASE 1, CHLOROPLASTIC-RELATED"/>
    <property type="match status" value="1"/>
</dbReference>
<evidence type="ECO:0000256" key="4">
    <source>
        <dbReference type="ARBA" id="ARBA00022679"/>
    </source>
</evidence>
<evidence type="ECO:0000313" key="15">
    <source>
        <dbReference type="Proteomes" id="UP001445335"/>
    </source>
</evidence>
<dbReference type="Gene3D" id="3.30.470.20">
    <property type="entry name" value="ATP-grasp fold, B domain"/>
    <property type="match status" value="1"/>
</dbReference>
<evidence type="ECO:0000256" key="7">
    <source>
        <dbReference type="ARBA" id="ARBA00022777"/>
    </source>
</evidence>
<dbReference type="Pfam" id="PF01326">
    <property type="entry name" value="PPDK_N"/>
    <property type="match status" value="1"/>
</dbReference>
<dbReference type="Pfam" id="PF22973">
    <property type="entry name" value="GWD1_pHisD"/>
    <property type="match status" value="1"/>
</dbReference>
<keyword evidence="8" id="KW-0067">ATP-binding</keyword>
<accession>A0AAW1RYW7</accession>
<evidence type="ECO:0000259" key="12">
    <source>
        <dbReference type="Pfam" id="PF01326"/>
    </source>
</evidence>
<dbReference type="GO" id="GO:0016301">
    <property type="term" value="F:kinase activity"/>
    <property type="evidence" value="ECO:0007669"/>
    <property type="project" value="UniProtKB-KW"/>
</dbReference>
<evidence type="ECO:0000256" key="1">
    <source>
        <dbReference type="ARBA" id="ARBA00001946"/>
    </source>
</evidence>
<protein>
    <recommendedName>
        <fullName evidence="16">Pyruvate phosphate dikinase AMP/ATP-binding domain-containing protein</fullName>
    </recommendedName>
</protein>
<evidence type="ECO:0000313" key="14">
    <source>
        <dbReference type="EMBL" id="KAK9838301.1"/>
    </source>
</evidence>
<evidence type="ECO:0000256" key="5">
    <source>
        <dbReference type="ARBA" id="ARBA00022723"/>
    </source>
</evidence>
<keyword evidence="10" id="KW-0119">Carbohydrate metabolism</keyword>
<evidence type="ECO:0000256" key="3">
    <source>
        <dbReference type="ARBA" id="ARBA00011738"/>
    </source>
</evidence>
<keyword evidence="7" id="KW-0418">Kinase</keyword>
<dbReference type="GO" id="GO:0005524">
    <property type="term" value="F:ATP binding"/>
    <property type="evidence" value="ECO:0007669"/>
    <property type="project" value="UniProtKB-KW"/>
</dbReference>
<evidence type="ECO:0008006" key="16">
    <source>
        <dbReference type="Google" id="ProtNLM"/>
    </source>
</evidence>
<dbReference type="EMBL" id="JALJOU010000019">
    <property type="protein sequence ID" value="KAK9838301.1"/>
    <property type="molecule type" value="Genomic_DNA"/>
</dbReference>
<keyword evidence="4" id="KW-0808">Transferase</keyword>
<name>A0AAW1RYW7_9CHLO</name>
<sequence length="1648" mass="169042">MAGGHSNARAGHRITPHSKSALHSTNHRPDLHSCAAPSAEAQKAWGGLEDSARTALAAAAVLVPQMEAAAAREADIAIEAEAAARVAAELSAAAATARPAAEVAVAHARATVAALRGRGADVALADLHALAASQMAAWRAEHPAATNFQEVSREEAGLAGLPGGSLVAHTASATLAGRRYALLAIATGEAFPAGGLAGAVLHWGCAMPGPTAGWHPPPAGWHTLPPVSHPAGRAWQTPFGAYAPVIGGRAVAAIGAAAVLLQLPAEGPLAGGGVAGIVRRAPGAGAEWLGDARGRDFFFSTAGCCLEPREPAEEEDGRVGKTQKKRPGRTREASWEAEARAWVAVDAAAASPEPAGDGLVQRHNAAVLLLEATQAQARMPGGAGALDESDLEEAQAACEAARRAVAAAEDAAFEAAASQAEADRLARDLEDERGAASTARGAAEAAVRDARGANARLRGRAAEVAPADLAAVAAARLSAWLAWAASRGATAHEGGTEGERVTAFRLEGIEGDAVAHIGLVSEGGCWSAAVVLAAGQAFLDGELEGARLHWALAGRPGTPWQRAPAGWATDPADSTEAGGCAVQTPLERVQVPGCEARQDIAVWAATLQVPLESLEAAGGLAAIIQTSSGRWLGCQAPGGGRADFFIDLREAAERALDLEEAALGVADGESTTGDAPLEPVQRRPWPADELVLLRGGLEPCEPADWMVSEIASQEPKAERSLMHRFNIAHGLLEAAVARGCGAAELAALAVWLRLSAARLLTWNRSYNVKPREISAAQERLTSRLAAVVEAEPGARDVARLALAAVGRGGRGDAGQRVRDEILAIQQKNAAKGGMMEEWHQKLHNNTSPDDVEICEALLAMLRGGCDPAGYWARLEEAGIDAARLASYDRAIRSEPRFTVEQAPGLLRDLSAYLVTLKAVHSGMDLQSAAAAVLGYRQAPVKGKGIEVPPVREVATERLRTLLRSALSVQGNGAASAVEAMVEARRELRPALQQGSAACGGRLRDVLYLDIALEGAARAALEGMLGGLEGGDLGATLALLALGLENTCLSLGSNRELVLCLKDLQAAMAEGCARTSALRSAAAAERLGRALGALGARYTAGLQPTADALGRALGLPLTPVAALSEEVVRGTPAAPLAQLLRAAGPALRAAAGLGAWELVARPPAGCPPVVGRLVEADSLAAAPARGYGEPTVLLLTRVGGEEDVPQGCVAVVAAEAPDVLSHAAVRARNVGALMAACLSPQRFAELQTLAGFFVRLTPSQDGSELAVEAVDAAEVGGAAPSGEAAPALVRVVPAQRWCGRYALASGRFAPGVVGAKSLNTQALQGRLPPWICLPPSAALPFGALEAALAHECNEDVKADYVRAAGFAAGADALDADARGAVRAAVLRLRPPPALRSELLYALASEGIPWDEQLWEGTWAAAKRVWASKWGERAACGMRAAGVAPRDLHMAVLCQRVVPARYAFVAHTVHPTTGDAGTAYVELVRGLGETLVGNAPGGALRFTADKARLAGAAAARTAPTAADIPKGAIQVVGYLSKSAALVLGDAGTRGGVEPVLIMRSDSNVEDLVGFAGAGLFDSVQSAAAVEEAVDYSVEPLLCDSELLRVTLGRIAAASVAVEAALGAAPQDIEGVVSEDGELFVVQSRPQVVIG</sequence>
<dbReference type="InterPro" id="IPR002192">
    <property type="entry name" value="PPDK_AMP/ATP-bd"/>
</dbReference>
<evidence type="ECO:0000256" key="2">
    <source>
        <dbReference type="ARBA" id="ARBA00007837"/>
    </source>
</evidence>
<feature type="region of interest" description="Disordered" evidence="11">
    <location>
        <begin position="1"/>
        <end position="32"/>
    </location>
</feature>
<feature type="region of interest" description="Disordered" evidence="11">
    <location>
        <begin position="309"/>
        <end position="333"/>
    </location>
</feature>
<gene>
    <name evidence="14" type="ORF">WJX81_003198</name>
</gene>
<feature type="domain" description="Pyruvate phosphate dikinase AMP/ATP-binding" evidence="12">
    <location>
        <begin position="1418"/>
        <end position="1646"/>
    </location>
</feature>
<comment type="caution">
    <text evidence="14">The sequence shown here is derived from an EMBL/GenBank/DDBJ whole genome shotgun (WGS) entry which is preliminary data.</text>
</comment>
<dbReference type="Gene3D" id="3.30.1490.20">
    <property type="entry name" value="ATP-grasp fold, A domain"/>
    <property type="match status" value="1"/>
</dbReference>
<organism evidence="14 15">
    <name type="scientific">Elliptochloris bilobata</name>
    <dbReference type="NCBI Taxonomy" id="381761"/>
    <lineage>
        <taxon>Eukaryota</taxon>
        <taxon>Viridiplantae</taxon>
        <taxon>Chlorophyta</taxon>
        <taxon>core chlorophytes</taxon>
        <taxon>Trebouxiophyceae</taxon>
        <taxon>Trebouxiophyceae incertae sedis</taxon>
        <taxon>Elliptochloris clade</taxon>
        <taxon>Elliptochloris</taxon>
    </lineage>
</organism>
<keyword evidence="5" id="KW-0479">Metal-binding</keyword>
<evidence type="ECO:0000256" key="8">
    <source>
        <dbReference type="ARBA" id="ARBA00022840"/>
    </source>
</evidence>
<evidence type="ECO:0000259" key="13">
    <source>
        <dbReference type="Pfam" id="PF22973"/>
    </source>
</evidence>